<proteinExistence type="predicted"/>
<evidence type="ECO:0000313" key="1">
    <source>
        <dbReference type="EMBL" id="RHF79663.1"/>
    </source>
</evidence>
<dbReference type="AlphaFoldDB" id="A0A414QFU3"/>
<evidence type="ECO:0000313" key="2">
    <source>
        <dbReference type="Proteomes" id="UP000283701"/>
    </source>
</evidence>
<name>A0A414QFU3_9FIRM</name>
<evidence type="ECO:0008006" key="3">
    <source>
        <dbReference type="Google" id="ProtNLM"/>
    </source>
</evidence>
<dbReference type="EMBL" id="QRHP01000048">
    <property type="protein sequence ID" value="RHF79663.1"/>
    <property type="molecule type" value="Genomic_DNA"/>
</dbReference>
<dbReference type="Proteomes" id="UP000283701">
    <property type="component" value="Unassembled WGS sequence"/>
</dbReference>
<accession>A0A414QFU3</accession>
<reference evidence="1 2" key="1">
    <citation type="submission" date="2018-08" db="EMBL/GenBank/DDBJ databases">
        <title>A genome reference for cultivated species of the human gut microbiota.</title>
        <authorList>
            <person name="Zou Y."/>
            <person name="Xue W."/>
            <person name="Luo G."/>
        </authorList>
    </citation>
    <scope>NUCLEOTIDE SEQUENCE [LARGE SCALE GENOMIC DNA]</scope>
    <source>
        <strain evidence="1 2">AM23-23AC</strain>
    </source>
</reference>
<organism evidence="1 2">
    <name type="scientific">Roseburia inulinivorans</name>
    <dbReference type="NCBI Taxonomy" id="360807"/>
    <lineage>
        <taxon>Bacteria</taxon>
        <taxon>Bacillati</taxon>
        <taxon>Bacillota</taxon>
        <taxon>Clostridia</taxon>
        <taxon>Lachnospirales</taxon>
        <taxon>Lachnospiraceae</taxon>
        <taxon>Roseburia</taxon>
    </lineage>
</organism>
<comment type="caution">
    <text evidence="1">The sequence shown here is derived from an EMBL/GenBank/DDBJ whole genome shotgun (WGS) entry which is preliminary data.</text>
</comment>
<sequence length="59" mass="6752">MVQNQCHLVKFITNSKDTSVYSQNCAYKFNDDRIGAMNLYRMGIDYLADSQVPNTVVTE</sequence>
<protein>
    <recommendedName>
        <fullName evidence="3">Transposase</fullName>
    </recommendedName>
</protein>
<gene>
    <name evidence="1" type="ORF">DW654_17510</name>
</gene>